<sequence>MTAPAHKAATMVVAASADGVPHRPQGSQVVPTTAKAGVLEHAVSKAGAPGSVLFV</sequence>
<dbReference type="AlphaFoldDB" id="M3FG20"/>
<evidence type="ECO:0000313" key="1">
    <source>
        <dbReference type="EMBL" id="EMF50954.1"/>
    </source>
</evidence>
<dbReference type="GeneID" id="96271818"/>
<dbReference type="RefSeq" id="WP_005486033.1">
    <property type="nucleotide sequence ID" value="NZ_KB405097.1"/>
</dbReference>
<accession>M3FG20</accession>
<evidence type="ECO:0000313" key="2">
    <source>
        <dbReference type="Proteomes" id="UP000030760"/>
    </source>
</evidence>
<protein>
    <submittedName>
        <fullName evidence="1">Uncharacterized protein</fullName>
    </submittedName>
</protein>
<proteinExistence type="predicted"/>
<gene>
    <name evidence="1" type="ORF">SBD_7670</name>
</gene>
<name>M3FG20_9ACTN</name>
<organism evidence="1 2">
    <name type="scientific">Streptomyces bottropensis ATCC 25435</name>
    <dbReference type="NCBI Taxonomy" id="1054862"/>
    <lineage>
        <taxon>Bacteria</taxon>
        <taxon>Bacillati</taxon>
        <taxon>Actinomycetota</taxon>
        <taxon>Actinomycetes</taxon>
        <taxon>Kitasatosporales</taxon>
        <taxon>Streptomycetaceae</taxon>
        <taxon>Streptomyces</taxon>
    </lineage>
</organism>
<dbReference type="Proteomes" id="UP000030760">
    <property type="component" value="Unassembled WGS sequence"/>
</dbReference>
<dbReference type="EMBL" id="KB405097">
    <property type="protein sequence ID" value="EMF50954.1"/>
    <property type="molecule type" value="Genomic_DNA"/>
</dbReference>
<reference evidence="2" key="1">
    <citation type="journal article" date="2013" name="Genome Announc.">
        <title>Draft Genome Sequence of Streptomyces bottropensis ATCC 25435, a Bottromycin-Producing Actinomycete.</title>
        <authorList>
            <person name="Zhang H."/>
            <person name="Zhou W."/>
            <person name="Zhuang Y."/>
            <person name="Liang X."/>
            <person name="Liu T."/>
        </authorList>
    </citation>
    <scope>NUCLEOTIDE SEQUENCE [LARGE SCALE GENOMIC DNA]</scope>
    <source>
        <strain evidence="2">ATCC 25435</strain>
    </source>
</reference>